<comment type="subunit">
    <text evidence="3">Interacts with hulA.</text>
</comment>
<name>A0A395HGD2_ASPHC</name>
<dbReference type="CDD" id="cd22952">
    <property type="entry name" value="ART10-like"/>
    <property type="match status" value="1"/>
</dbReference>
<organism evidence="6 7">
    <name type="scientific">Aspergillus homomorphus (strain CBS 101889)</name>
    <dbReference type="NCBI Taxonomy" id="1450537"/>
    <lineage>
        <taxon>Eukaryota</taxon>
        <taxon>Fungi</taxon>
        <taxon>Dikarya</taxon>
        <taxon>Ascomycota</taxon>
        <taxon>Pezizomycotina</taxon>
        <taxon>Eurotiomycetes</taxon>
        <taxon>Eurotiomycetidae</taxon>
        <taxon>Eurotiales</taxon>
        <taxon>Aspergillaceae</taxon>
        <taxon>Aspergillus</taxon>
        <taxon>Aspergillus subgen. Circumdati</taxon>
    </lineage>
</organism>
<dbReference type="InterPro" id="IPR011021">
    <property type="entry name" value="Arrestin-like_N"/>
</dbReference>
<dbReference type="PANTHER" id="PTHR11188">
    <property type="entry name" value="ARRESTIN DOMAIN CONTAINING PROTEIN"/>
    <property type="match status" value="1"/>
</dbReference>
<dbReference type="Proteomes" id="UP000248961">
    <property type="component" value="Unassembled WGS sequence"/>
</dbReference>
<reference evidence="6 7" key="1">
    <citation type="submission" date="2018-02" db="EMBL/GenBank/DDBJ databases">
        <title>The genomes of Aspergillus section Nigri reveals drivers in fungal speciation.</title>
        <authorList>
            <consortium name="DOE Joint Genome Institute"/>
            <person name="Vesth T.C."/>
            <person name="Nybo J."/>
            <person name="Theobald S."/>
            <person name="Brandl J."/>
            <person name="Frisvad J.C."/>
            <person name="Nielsen K.F."/>
            <person name="Lyhne E.K."/>
            <person name="Kogle M.E."/>
            <person name="Kuo A."/>
            <person name="Riley R."/>
            <person name="Clum A."/>
            <person name="Nolan M."/>
            <person name="Lipzen A."/>
            <person name="Salamov A."/>
            <person name="Henrissat B."/>
            <person name="Wiebenga A."/>
            <person name="De vries R.P."/>
            <person name="Grigoriev I.V."/>
            <person name="Mortensen U.H."/>
            <person name="Andersen M.R."/>
            <person name="Baker S.E."/>
        </authorList>
    </citation>
    <scope>NUCLEOTIDE SEQUENCE [LARGE SCALE GENOMIC DNA]</scope>
    <source>
        <strain evidence="6 7">CBS 101889</strain>
    </source>
</reference>
<feature type="region of interest" description="Disordered" evidence="4">
    <location>
        <begin position="380"/>
        <end position="421"/>
    </location>
</feature>
<dbReference type="VEuPathDB" id="FungiDB:BO97DRAFT_287418"/>
<dbReference type="GeneID" id="37195410"/>
<dbReference type="STRING" id="1450537.A0A395HGD2"/>
<evidence type="ECO:0000313" key="6">
    <source>
        <dbReference type="EMBL" id="RAL06696.1"/>
    </source>
</evidence>
<dbReference type="EMBL" id="KZ824360">
    <property type="protein sequence ID" value="RAL06696.1"/>
    <property type="molecule type" value="Genomic_DNA"/>
</dbReference>
<dbReference type="AlphaFoldDB" id="A0A395HGD2"/>
<feature type="compositionally biased region" description="Basic and acidic residues" evidence="4">
    <location>
        <begin position="404"/>
        <end position="415"/>
    </location>
</feature>
<dbReference type="InterPro" id="IPR014752">
    <property type="entry name" value="Arrestin-like_C"/>
</dbReference>
<dbReference type="GO" id="GO:0070086">
    <property type="term" value="P:ubiquitin-dependent endocytosis"/>
    <property type="evidence" value="ECO:0007669"/>
    <property type="project" value="TreeGrafter"/>
</dbReference>
<keyword evidence="2" id="KW-0833">Ubl conjugation pathway</keyword>
<dbReference type="SUPFAM" id="SSF81296">
    <property type="entry name" value="E set domains"/>
    <property type="match status" value="1"/>
</dbReference>
<evidence type="ECO:0000313" key="7">
    <source>
        <dbReference type="Proteomes" id="UP000248961"/>
    </source>
</evidence>
<dbReference type="OrthoDB" id="2333384at2759"/>
<evidence type="ECO:0000256" key="3">
    <source>
        <dbReference type="ARBA" id="ARBA00038766"/>
    </source>
</evidence>
<dbReference type="GO" id="GO:0005886">
    <property type="term" value="C:plasma membrane"/>
    <property type="evidence" value="ECO:0007669"/>
    <property type="project" value="TreeGrafter"/>
</dbReference>
<comment type="similarity">
    <text evidence="1">Belongs to the arrestin family.</text>
</comment>
<evidence type="ECO:0000256" key="1">
    <source>
        <dbReference type="ARBA" id="ARBA00005298"/>
    </source>
</evidence>
<gene>
    <name evidence="6" type="ORF">BO97DRAFT_287418</name>
</gene>
<dbReference type="GO" id="GO:0031625">
    <property type="term" value="F:ubiquitin protein ligase binding"/>
    <property type="evidence" value="ECO:0007669"/>
    <property type="project" value="TreeGrafter"/>
</dbReference>
<dbReference type="RefSeq" id="XP_025545850.1">
    <property type="nucleotide sequence ID" value="XM_025691121.1"/>
</dbReference>
<evidence type="ECO:0000256" key="4">
    <source>
        <dbReference type="SAM" id="MobiDB-lite"/>
    </source>
</evidence>
<sequence>MPLIIHLDNQQRWYSGGETISGHVEFQCAQATEVDDIRVSFFGRSKAKVQKVKGSAAPSASYRSKCVLFDKERILSHLNGDTLSPGTYEWPFVFTFPSNVQSPGQSSGWTEKSPFRNDVNHPLPPSFAVDTGDTLRKLNCAIEYQLEAEVFKSQRGFLGKKLALFKETLHLRFVPPAPSAEKACDSVIYRQQRAEMFEIRSILLLLENRGRSLTFQERLQSWVSARQPRFSFKATFSYPIRVKQGSSLTCLLEIHPFMEDSSVSLPPEISLQSLSLCVVSQTAARAAPSLIGSLSGQVHERIELLNQRSLAMPVMGTLDLSHTLGPLRLSRSDISFSTFNLSRSYLLCASFAFECAGKSVEFSLADMPFEMVADVQATSGSKDIAENSAQGAPPSYHASNSSTEDGKKNRERLNERSVGWF</sequence>
<accession>A0A395HGD2</accession>
<protein>
    <recommendedName>
        <fullName evidence="5">Arrestin-like N-terminal domain-containing protein</fullName>
    </recommendedName>
</protein>
<feature type="domain" description="Arrestin-like N-terminal" evidence="5">
    <location>
        <begin position="5"/>
        <end position="102"/>
    </location>
</feature>
<proteinExistence type="inferred from homology"/>
<dbReference type="InterPro" id="IPR050357">
    <property type="entry name" value="Arrestin_domain-protein"/>
</dbReference>
<keyword evidence="7" id="KW-1185">Reference proteome</keyword>
<evidence type="ECO:0000256" key="2">
    <source>
        <dbReference type="ARBA" id="ARBA00022786"/>
    </source>
</evidence>
<dbReference type="Gene3D" id="2.60.40.640">
    <property type="match status" value="1"/>
</dbReference>
<dbReference type="PANTHER" id="PTHR11188:SF17">
    <property type="entry name" value="FI21816P1"/>
    <property type="match status" value="1"/>
</dbReference>
<dbReference type="InterPro" id="IPR014756">
    <property type="entry name" value="Ig_E-set"/>
</dbReference>
<evidence type="ECO:0000259" key="5">
    <source>
        <dbReference type="Pfam" id="PF00339"/>
    </source>
</evidence>
<dbReference type="Pfam" id="PF00339">
    <property type="entry name" value="Arrestin_N"/>
    <property type="match status" value="1"/>
</dbReference>
<dbReference type="GO" id="GO:0005829">
    <property type="term" value="C:cytosol"/>
    <property type="evidence" value="ECO:0007669"/>
    <property type="project" value="TreeGrafter"/>
</dbReference>
<dbReference type="GO" id="GO:0030674">
    <property type="term" value="F:protein-macromolecule adaptor activity"/>
    <property type="evidence" value="ECO:0007669"/>
    <property type="project" value="TreeGrafter"/>
</dbReference>